<organism evidence="1">
    <name type="scientific">marine metagenome</name>
    <dbReference type="NCBI Taxonomy" id="408172"/>
    <lineage>
        <taxon>unclassified sequences</taxon>
        <taxon>metagenomes</taxon>
        <taxon>ecological metagenomes</taxon>
    </lineage>
</organism>
<feature type="non-terminal residue" evidence="1">
    <location>
        <position position="1"/>
    </location>
</feature>
<dbReference type="AlphaFoldDB" id="A0A382ER82"/>
<gene>
    <name evidence="1" type="ORF">METZ01_LOCUS205181</name>
</gene>
<accession>A0A382ER82</accession>
<proteinExistence type="predicted"/>
<sequence>SIVPPQVPQISVSTIQPPIIVSPESEQLHKTMRVKLRISEEGIFTMDILISYSSGMQGRTILHINFN</sequence>
<name>A0A382ER82_9ZZZZ</name>
<protein>
    <submittedName>
        <fullName evidence="1">Uncharacterized protein</fullName>
    </submittedName>
</protein>
<reference evidence="1" key="1">
    <citation type="submission" date="2018-05" db="EMBL/GenBank/DDBJ databases">
        <authorList>
            <person name="Lanie J.A."/>
            <person name="Ng W.-L."/>
            <person name="Kazmierczak K.M."/>
            <person name="Andrzejewski T.M."/>
            <person name="Davidsen T.M."/>
            <person name="Wayne K.J."/>
            <person name="Tettelin H."/>
            <person name="Glass J.I."/>
            <person name="Rusch D."/>
            <person name="Podicherti R."/>
            <person name="Tsui H.-C.T."/>
            <person name="Winkler M.E."/>
        </authorList>
    </citation>
    <scope>NUCLEOTIDE SEQUENCE</scope>
</reference>
<evidence type="ECO:0000313" key="1">
    <source>
        <dbReference type="EMBL" id="SVB52327.1"/>
    </source>
</evidence>
<dbReference type="EMBL" id="UINC01045498">
    <property type="protein sequence ID" value="SVB52327.1"/>
    <property type="molecule type" value="Genomic_DNA"/>
</dbReference>